<keyword evidence="1" id="KW-1133">Transmembrane helix</keyword>
<reference evidence="3 4" key="1">
    <citation type="submission" date="2016-10" db="EMBL/GenBank/DDBJ databases">
        <authorList>
            <person name="de Groot N.N."/>
        </authorList>
    </citation>
    <scope>NUCLEOTIDE SEQUENCE [LARGE SCALE GENOMIC DNA]</scope>
    <source>
        <strain evidence="3 4">M79</strain>
    </source>
</reference>
<dbReference type="PANTHER" id="PTHR32502:SF26">
    <property type="entry name" value="PHOSPHOTRANSFERASE SYSTEM SUGAR-SPECIFIC EIID COMPONENT"/>
    <property type="match status" value="1"/>
</dbReference>
<evidence type="ECO:0000313" key="2">
    <source>
        <dbReference type="EMBL" id="GFO51692.1"/>
    </source>
</evidence>
<dbReference type="EMBL" id="BLXU01000005">
    <property type="protein sequence ID" value="GFO51692.1"/>
    <property type="molecule type" value="Genomic_DNA"/>
</dbReference>
<dbReference type="GO" id="GO:0009401">
    <property type="term" value="P:phosphoenolpyruvate-dependent sugar phosphotransferase system"/>
    <property type="evidence" value="ECO:0007669"/>
    <property type="project" value="InterPro"/>
</dbReference>
<name>A0A1I4FAB7_9LACT</name>
<dbReference type="Proteomes" id="UP000504756">
    <property type="component" value="Unassembled WGS sequence"/>
</dbReference>
<feature type="transmembrane region" description="Helical" evidence="1">
    <location>
        <begin position="182"/>
        <end position="201"/>
    </location>
</feature>
<dbReference type="AlphaFoldDB" id="A0A1I4FAB7"/>
<protein>
    <submittedName>
        <fullName evidence="2">PTS fructose transporter subunit IID</fullName>
    </submittedName>
    <submittedName>
        <fullName evidence="3">PTS system IID component, Man family</fullName>
    </submittedName>
</protein>
<gene>
    <name evidence="2" type="ORF">ikelab_09670</name>
    <name evidence="3" type="ORF">SAMN05216438_101511</name>
</gene>
<dbReference type="Pfam" id="PF03613">
    <property type="entry name" value="EIID-AGA"/>
    <property type="match status" value="1"/>
</dbReference>
<keyword evidence="1" id="KW-0472">Membrane</keyword>
<reference evidence="2 5" key="2">
    <citation type="submission" date="2020-06" db="EMBL/GenBank/DDBJ databases">
        <title>Draft genome sequence of Lactic acid bacteria from Okinawan-style tofu.</title>
        <authorList>
            <person name="Takara I."/>
            <person name="Ikematsu S."/>
        </authorList>
    </citation>
    <scope>NUCLEOTIDE SEQUENCE [LARGE SCALE GENOMIC DNA]</scope>
    <source>
        <strain evidence="5">lg38</strain>
        <strain evidence="2">Lg38</strain>
    </source>
</reference>
<dbReference type="Proteomes" id="UP000181969">
    <property type="component" value="Unassembled WGS sequence"/>
</dbReference>
<dbReference type="EMBL" id="FOTJ01000001">
    <property type="protein sequence ID" value="SFL14479.1"/>
    <property type="molecule type" value="Genomic_DNA"/>
</dbReference>
<evidence type="ECO:0000313" key="5">
    <source>
        <dbReference type="Proteomes" id="UP000504756"/>
    </source>
</evidence>
<keyword evidence="1" id="KW-0812">Transmembrane</keyword>
<organism evidence="3 4">
    <name type="scientific">Lactococcus garvieae</name>
    <dbReference type="NCBI Taxonomy" id="1363"/>
    <lineage>
        <taxon>Bacteria</taxon>
        <taxon>Bacillati</taxon>
        <taxon>Bacillota</taxon>
        <taxon>Bacilli</taxon>
        <taxon>Lactobacillales</taxon>
        <taxon>Streptococcaceae</taxon>
        <taxon>Lactococcus</taxon>
    </lineage>
</organism>
<evidence type="ECO:0000256" key="1">
    <source>
        <dbReference type="SAM" id="Phobius"/>
    </source>
</evidence>
<accession>A0A1I4FAB7</accession>
<feature type="transmembrane region" description="Helical" evidence="1">
    <location>
        <begin position="140"/>
        <end position="161"/>
    </location>
</feature>
<feature type="transmembrane region" description="Helical" evidence="1">
    <location>
        <begin position="221"/>
        <end position="239"/>
    </location>
</feature>
<evidence type="ECO:0000313" key="4">
    <source>
        <dbReference type="Proteomes" id="UP000181969"/>
    </source>
</evidence>
<proteinExistence type="predicted"/>
<feature type="transmembrane region" description="Helical" evidence="1">
    <location>
        <begin position="251"/>
        <end position="270"/>
    </location>
</feature>
<sequence>MNNNKEVITKKDLNKISWRYILGSQLNWNYERMMSSGYLYGIMPVLKKLYKDDKELKDMAKTHNQFFNTNAIFGNLIMGIDVAIEEKEGYKAKETVAALKTALMGSLAGVGDSLFHVIWGTIFGSVAGTLAQQGSTVGCLLWIAANIALLFGRAALLPLGYKQGVKLVTTLKDKLSAFTNAATVLGVTVIGALIPTVIKVATPLVYTNNGVKLEMQATLDGILPALIPVLLTLLTYWMLGQKKLNSTRVIWLVLIFTIALSAFGILGLPVPPAK</sequence>
<dbReference type="PANTHER" id="PTHR32502">
    <property type="entry name" value="N-ACETYLGALACTOSAMINE PERMEASE II COMPONENT-RELATED"/>
    <property type="match status" value="1"/>
</dbReference>
<evidence type="ECO:0000313" key="3">
    <source>
        <dbReference type="EMBL" id="SFL14479.1"/>
    </source>
</evidence>
<dbReference type="RefSeq" id="WP_017370656.1">
    <property type="nucleotide sequence ID" value="NZ_BLXU01000005.1"/>
</dbReference>
<dbReference type="InterPro" id="IPR050303">
    <property type="entry name" value="GatZ_KbaZ_carbometab"/>
</dbReference>
<dbReference type="PROSITE" id="PS51108">
    <property type="entry name" value="PTS_EIID"/>
    <property type="match status" value="1"/>
</dbReference>
<dbReference type="InterPro" id="IPR004704">
    <property type="entry name" value="PTS_IID_man"/>
</dbReference>
<dbReference type="GO" id="GO:0005886">
    <property type="term" value="C:plasma membrane"/>
    <property type="evidence" value="ECO:0007669"/>
    <property type="project" value="TreeGrafter"/>
</dbReference>